<evidence type="ECO:0000313" key="1">
    <source>
        <dbReference type="EMBL" id="KAL0106719.1"/>
    </source>
</evidence>
<accession>A0AAW2ESH2</accession>
<gene>
    <name evidence="1" type="ORF">PUN28_015336</name>
</gene>
<dbReference type="GO" id="GO:0005737">
    <property type="term" value="C:cytoplasm"/>
    <property type="evidence" value="ECO:0007669"/>
    <property type="project" value="TreeGrafter"/>
</dbReference>
<name>A0AAW2ESH2_9HYME</name>
<dbReference type="PANTHER" id="PTHR14374:SF0">
    <property type="entry name" value="TRAFFICKING PROTEIN PARTICLE COMPLEX SUBUNIT 11"/>
    <property type="match status" value="1"/>
</dbReference>
<proteinExistence type="predicted"/>
<dbReference type="PANTHER" id="PTHR14374">
    <property type="entry name" value="FOIE GRAS"/>
    <property type="match status" value="1"/>
</dbReference>
<evidence type="ECO:0000313" key="2">
    <source>
        <dbReference type="Proteomes" id="UP001430953"/>
    </source>
</evidence>
<reference evidence="1 2" key="1">
    <citation type="submission" date="2023-03" db="EMBL/GenBank/DDBJ databases">
        <title>High recombination rates correlate with genetic variation in Cardiocondyla obscurior ants.</title>
        <authorList>
            <person name="Errbii M."/>
        </authorList>
    </citation>
    <scope>NUCLEOTIDE SEQUENCE [LARGE SCALE GENOMIC DNA]</scope>
    <source>
        <strain evidence="1">Alpha-2009</strain>
        <tissue evidence="1">Whole body</tissue>
    </source>
</reference>
<dbReference type="AlphaFoldDB" id="A0AAW2ESH2"/>
<keyword evidence="2" id="KW-1185">Reference proteome</keyword>
<protein>
    <submittedName>
        <fullName evidence="1">Uncharacterized protein</fullName>
    </submittedName>
</protein>
<dbReference type="EMBL" id="JADYXP020000017">
    <property type="protein sequence ID" value="KAL0106719.1"/>
    <property type="molecule type" value="Genomic_DNA"/>
</dbReference>
<organism evidence="1 2">
    <name type="scientific">Cardiocondyla obscurior</name>
    <dbReference type="NCBI Taxonomy" id="286306"/>
    <lineage>
        <taxon>Eukaryota</taxon>
        <taxon>Metazoa</taxon>
        <taxon>Ecdysozoa</taxon>
        <taxon>Arthropoda</taxon>
        <taxon>Hexapoda</taxon>
        <taxon>Insecta</taxon>
        <taxon>Pterygota</taxon>
        <taxon>Neoptera</taxon>
        <taxon>Endopterygota</taxon>
        <taxon>Hymenoptera</taxon>
        <taxon>Apocrita</taxon>
        <taxon>Aculeata</taxon>
        <taxon>Formicoidea</taxon>
        <taxon>Formicidae</taxon>
        <taxon>Myrmicinae</taxon>
        <taxon>Cardiocondyla</taxon>
    </lineage>
</organism>
<dbReference type="Proteomes" id="UP001430953">
    <property type="component" value="Unassembled WGS sequence"/>
</dbReference>
<comment type="caution">
    <text evidence="1">The sequence shown here is derived from an EMBL/GenBank/DDBJ whole genome shotgun (WGS) entry which is preliminary data.</text>
</comment>
<sequence length="120" mass="14027">MFELPAELMAKPLALIGLTGLDIANPVHRSIWDAFSNNRRPDCAAVQFKLFNLAHEFPTVKPKRSSYEWYIPKGILKRNWMSKYLNDIPSVVIVFYDLDWNDPLWNEKKMECASRVQSLR</sequence>